<dbReference type="SMART" id="SM01377">
    <property type="entry name" value="Ribosomal_L40e"/>
    <property type="match status" value="1"/>
</dbReference>
<keyword evidence="4 8" id="KW-0689">Ribosomal protein</keyword>
<dbReference type="GeneID" id="26262175"/>
<evidence type="ECO:0000256" key="5">
    <source>
        <dbReference type="ARBA" id="ARBA00023274"/>
    </source>
</evidence>
<evidence type="ECO:0000256" key="4">
    <source>
        <dbReference type="ARBA" id="ARBA00022980"/>
    </source>
</evidence>
<dbReference type="OrthoDB" id="419317at2759"/>
<evidence type="ECO:0000256" key="1">
    <source>
        <dbReference type="ARBA" id="ARBA00002241"/>
    </source>
</evidence>
<dbReference type="GO" id="GO:0003735">
    <property type="term" value="F:structural constituent of ribosome"/>
    <property type="evidence" value="ECO:0007669"/>
    <property type="project" value="InterPro"/>
</dbReference>
<dbReference type="InterPro" id="IPR038587">
    <property type="entry name" value="Ribosomal_eL40_sf"/>
</dbReference>
<dbReference type="Gene3D" id="3.10.20.90">
    <property type="entry name" value="Phosphatidylinositol 3-kinase Catalytic Subunit, Chain A, domain 1"/>
    <property type="match status" value="1"/>
</dbReference>
<dbReference type="InParanoid" id="A0A0B2UJJ3"/>
<reference evidence="8 9" key="1">
    <citation type="journal article" date="2014" name="MBio">
        <title>The Ordospora colligata genome; evolution of extreme reduction in microsporidia and host-to-parasite horizontal gene transfer.</title>
        <authorList>
            <person name="Pombert J.-F."/>
            <person name="Haag K.L."/>
            <person name="Beidas S."/>
            <person name="Ebert D."/>
            <person name="Keeling P.J."/>
        </authorList>
    </citation>
    <scope>NUCLEOTIDE SEQUENCE [LARGE SCALE GENOMIC DNA]</scope>
    <source>
        <strain evidence="8 9">OC4</strain>
    </source>
</reference>
<protein>
    <submittedName>
        <fullName evidence="8">Ubiquitin/L40 ribosomal protein fusion</fullName>
    </submittedName>
</protein>
<dbReference type="Pfam" id="PF01020">
    <property type="entry name" value="Ribosomal_L40e"/>
    <property type="match status" value="1"/>
</dbReference>
<dbReference type="Gene3D" id="4.10.1060.50">
    <property type="match status" value="1"/>
</dbReference>
<dbReference type="GO" id="GO:0005840">
    <property type="term" value="C:ribosome"/>
    <property type="evidence" value="ECO:0007669"/>
    <property type="project" value="UniProtKB-KW"/>
</dbReference>
<dbReference type="VEuPathDB" id="MicrosporidiaDB:M896_081350"/>
<dbReference type="HOGENOM" id="CLU_1927569_0_0_1"/>
<sequence>MQIGLRFGGETSFLQVEALSSISLLRKSVCSIFGINSDAITLLHNTNVLEGFKTIAACGIQNLDIVQASPKVLGGGGNMSENDKALALHQRVTSKMICRGCYARCAIKASICRKCQCSDLRCKKDAKNTTSKK</sequence>
<keyword evidence="9" id="KW-1185">Reference proteome</keyword>
<evidence type="ECO:0000259" key="7">
    <source>
        <dbReference type="PROSITE" id="PS50053"/>
    </source>
</evidence>
<dbReference type="GO" id="GO:1990904">
    <property type="term" value="C:ribonucleoprotein complex"/>
    <property type="evidence" value="ECO:0007669"/>
    <property type="project" value="UniProtKB-KW"/>
</dbReference>
<dbReference type="RefSeq" id="XP_014563441.1">
    <property type="nucleotide sequence ID" value="XM_014707955.1"/>
</dbReference>
<evidence type="ECO:0000256" key="2">
    <source>
        <dbReference type="ARBA" id="ARBA00008373"/>
    </source>
</evidence>
<comment type="similarity">
    <text evidence="2">In the N-terminal section; belongs to the ubiquitin family.</text>
</comment>
<name>A0A0B2UJJ3_9MICR</name>
<organism evidence="8 9">
    <name type="scientific">Ordospora colligata OC4</name>
    <dbReference type="NCBI Taxonomy" id="1354746"/>
    <lineage>
        <taxon>Eukaryota</taxon>
        <taxon>Fungi</taxon>
        <taxon>Fungi incertae sedis</taxon>
        <taxon>Microsporidia</taxon>
        <taxon>Ordosporidae</taxon>
        <taxon>Ordospora</taxon>
    </lineage>
</organism>
<dbReference type="InterPro" id="IPR011332">
    <property type="entry name" value="Ribosomal_zn-bd"/>
</dbReference>
<dbReference type="SUPFAM" id="SSF54236">
    <property type="entry name" value="Ubiquitin-like"/>
    <property type="match status" value="1"/>
</dbReference>
<dbReference type="EMBL" id="JOKQ01000008">
    <property type="protein sequence ID" value="KHN69399.1"/>
    <property type="molecule type" value="Genomic_DNA"/>
</dbReference>
<evidence type="ECO:0000313" key="9">
    <source>
        <dbReference type="Proteomes" id="UP000031056"/>
    </source>
</evidence>
<gene>
    <name evidence="8" type="ORF">M896_081350</name>
</gene>
<dbReference type="PROSITE" id="PS50053">
    <property type="entry name" value="UBIQUITIN_2"/>
    <property type="match status" value="1"/>
</dbReference>
<dbReference type="GO" id="GO:0006412">
    <property type="term" value="P:translation"/>
    <property type="evidence" value="ECO:0007669"/>
    <property type="project" value="InterPro"/>
</dbReference>
<dbReference type="Proteomes" id="UP000031056">
    <property type="component" value="Unassembled WGS sequence"/>
</dbReference>
<evidence type="ECO:0000313" key="8">
    <source>
        <dbReference type="EMBL" id="KHN69399.1"/>
    </source>
</evidence>
<evidence type="ECO:0000256" key="3">
    <source>
        <dbReference type="ARBA" id="ARBA00022499"/>
    </source>
</evidence>
<comment type="caution">
    <text evidence="8">The sequence shown here is derived from an EMBL/GenBank/DDBJ whole genome shotgun (WGS) entry which is preliminary data.</text>
</comment>
<accession>A0A0B2UJJ3</accession>
<dbReference type="SUPFAM" id="SSF57829">
    <property type="entry name" value="Zn-binding ribosomal proteins"/>
    <property type="match status" value="1"/>
</dbReference>
<dbReference type="InterPro" id="IPR029071">
    <property type="entry name" value="Ubiquitin-like_domsf"/>
</dbReference>
<proteinExistence type="inferred from homology"/>
<evidence type="ECO:0000256" key="6">
    <source>
        <dbReference type="ARBA" id="ARBA00035124"/>
    </source>
</evidence>
<comment type="function">
    <text evidence="1">Component of the 60S subunit of the ribosome.</text>
</comment>
<keyword evidence="5" id="KW-0687">Ribonucleoprotein</keyword>
<dbReference type="STRING" id="1354746.A0A0B2UJJ3"/>
<feature type="domain" description="Ubiquitin-like" evidence="7">
    <location>
        <begin position="1"/>
        <end position="75"/>
    </location>
</feature>
<dbReference type="InterPro" id="IPR000626">
    <property type="entry name" value="Ubiquitin-like_dom"/>
</dbReference>
<dbReference type="AlphaFoldDB" id="A0A0B2UJJ3"/>
<comment type="subunit">
    <text evidence="6">Part of the 60S ribosomal subunit.</text>
</comment>
<keyword evidence="3" id="KW-1017">Isopeptide bond</keyword>
<dbReference type="InterPro" id="IPR001975">
    <property type="entry name" value="Ribosomal_eL40_dom"/>
</dbReference>